<protein>
    <recommendedName>
        <fullName evidence="14">Membrane metallo-endopeptidase-like 1</fullName>
    </recommendedName>
</protein>
<dbReference type="PROSITE" id="PS51885">
    <property type="entry name" value="NEPRILYSIN"/>
    <property type="match status" value="2"/>
</dbReference>
<feature type="domain" description="Peptidase M13 N-terminal" evidence="11">
    <location>
        <begin position="883"/>
        <end position="1283"/>
    </location>
</feature>
<keyword evidence="6" id="KW-0378">Hydrolase</keyword>
<dbReference type="InterPro" id="IPR018497">
    <property type="entry name" value="Peptidase_M13_C"/>
</dbReference>
<keyword evidence="4" id="KW-0645">Protease</keyword>
<dbReference type="Pfam" id="PF01431">
    <property type="entry name" value="Peptidase_M13"/>
    <property type="match status" value="3"/>
</dbReference>
<dbReference type="GO" id="GO:0046872">
    <property type="term" value="F:metal ion binding"/>
    <property type="evidence" value="ECO:0007669"/>
    <property type="project" value="UniProtKB-KW"/>
</dbReference>
<feature type="domain" description="Peptidase M13 C-terminal" evidence="10">
    <location>
        <begin position="1344"/>
        <end position="1554"/>
    </location>
</feature>
<evidence type="ECO:0000256" key="5">
    <source>
        <dbReference type="ARBA" id="ARBA00022723"/>
    </source>
</evidence>
<dbReference type="PANTHER" id="PTHR11733">
    <property type="entry name" value="ZINC METALLOPROTEASE FAMILY M13 NEPRILYSIN-RELATED"/>
    <property type="match status" value="1"/>
</dbReference>
<evidence type="ECO:0000256" key="4">
    <source>
        <dbReference type="ARBA" id="ARBA00022670"/>
    </source>
</evidence>
<feature type="signal peptide" evidence="9">
    <location>
        <begin position="1"/>
        <end position="32"/>
    </location>
</feature>
<sequence length="2327" mass="269549">MITILLSMLGNIKMISCVHFLVILAVISSVPSEEVTDDTTPETISSELSSIFDVEKKDEIPLETKKNVVCDTKECQIIANEFIRGMNKSIAPCDNFYDFVCGAWETENQIPDYEPMWSRFHIFQDTVNRRIKGILETEPLTTDILPVRQAKKWYRSCLDVEALEKRGILPMEAILLQVGGWPMTLDPEEWDENEHSWQSVEHDYFHITGSHVFYDISVPYGDEFVIMLEKGSIPLRRKLPQKYRNYTGNDYEIYVGIIAEVTELFATHNKASITIEMIEKDAQDLVEFEKELYLLADSIEEYDYGNWTLSEFVQWYNQNITDIESDDKVEKIDFANLIRRKFDLVNRAIDDSDILVVDTHNYYVQMTKLLNRTSTRTIVNYIHWHFVSDMLVYTTELMRDAFFELMRNEYDVKKRPPRWLECIEEMKMTTAGAYAFVQEYYSQEVEDAAKEMIANVREEMAKQIGLSNWMDDETKTLAKEKLNAMSIYIGFPDWYKNETSVLNSYKGLTIGYDHFDNILSFKRYEIKKSLRRTEDMSDMISQSIDPTTVNAFYDMSDNSVVLPAADFQPPLFTSRVPPSVNYGILGLAVGHEIGHGFDEDAFKFGDFYNETKISKEMQELYNERAECFVEQFNKYFEVTEDPDSGGWSRGRLTRPDNVADSTGLHSVFKAFKKLIETHSVENYKLPGFEHYTDDQMFYISFAGMWCESVTPKFGEKRAKFDGHSPGRWRVIGSISNTNDFAEAFNCPVGSPMNPAKKCNIWQSPLDEVASENSKEIKRRRRLGWVRNQRVVLITRSAILISFKMMSFIQISILVLGMIRLAQLENTEPVVIPEATNSELSLIFDLEGDNGSPLEEKKNVICDTKECHIIAKELIRGMNKSVAPCDNLYDFVCGAWENENQIPKHSPIWSRFHIFQDTVHRRLKNILETEPLTTDILPVRQAKKWYRSCLDVGALDKRGILPMEAILLQVGGWPMTLDPEEWDENVHSWQSVEHDYFHITGGHVFYDVSLAYTEMFGVSLKKGSIPLYRKLPQKFRNYTGDDYGTYSELITKVTQMFADHNKASITNEMIKKDVQDLVKFEKELYLLADSNDGYEYNEWTLAEFVEWYNENVTDLEGDEKIQKIPFAALIRRKFDLVNREIEDTDVIIVDSNNYYVQLTKLLNDTPKRTIVNYIHWHFVSDMLIYTTETMRDAFFELVKNEFDVKERPPRWLECIEEMKMTTAAAYAFVQKYFSKEVEAAAREMIENVRDEMAKSIAESNWMDEETKTIAKNKLDGMNILVGFPDWYKNETSVLNSYKGLTIGYDHFDNVLSFKKYEIKKSIRYSKEMRGDMDILFSILDPTVVNAMYDPWGNNIVLPAADFQPPLFTSRVPPSVNYGIIGLAVGHEIGHGFDADTFMYGLHINETELSDEMQEIYEEQSECFVDQFNRYFGVNEDPDSHRPTRGELTRPDNVADSTGIHSVFRAFKKLIETHSAENYKLPGFENYTDAQMFYISFAGVYCEAATLKYKELRDKYSGHSPGRWRVIGSISNTNDFAEAFNCPVGSPMNPEKKCNIWQSPLGGAASRNLKGIKRRRRLGWVRKIIILAIISFTRSEDIELSTTPDTIISELSSIFEIEENDKTSLEDKKNVVCDTKECHIIAKELIRGMNMSVSPCDNFYDFVCGAWETENRIPDYEAAWSVLETEPLSTDILPVRQAKKWYRSCLDVGTLEERGIHPMEAVLIQVGGWPMALDPEEWDEKEHSWQSVEHDYFHITGDYVFYGVSALTKGSVPLHKKFPEKYRNYTGGDDDSYTQLITVVAQMFADYNKASITSEMIEKDVRDLVEFEKELHLLVDDNKGYDFGNGTVSEFVEWYDANVTDSDTDNEIQKIDFANLIRRKFDLVNRKIEDSDILYIESYGYHVQLTKLLDRTATRTIVNYIHWYFISDMLAYTTEAMRNALFVFLQNEFDLKQRKPRWLECIDEMKMTTAAAYAFVQKYFSQEVEDAAKEMIAIVREEMAKQIDSSNWMDDETKTIAKDKLNAMHLYIGFPDWYKNETSVLNSYKGLAIGYDHFDNILNFKKYETKKMLRGHDRIRGRSDMVFSMMDPTVYNAFYDRYDNYVVLPAANFQAPLFTSRVPPSINYGSVGLTIGHEIGHGFDGDAIKFKLKGNETDISEQMQEMYDERAECFVEQFNKYFGVTEDPDSDKISRGRFTRPDNVADSTGLQSVFKALKKLIETHSVENYKLPGFENYTDEQMFYIAFAGEWCEVMTPKFKEKMETDDEHSPGRWRVIGSVSNTKDFAEAFNCPVGSSMNPEKKCNIWQSSLDNVASKNLNEVKRRRRFGWVRK</sequence>
<evidence type="ECO:0000259" key="11">
    <source>
        <dbReference type="Pfam" id="PF05649"/>
    </source>
</evidence>
<keyword evidence="8" id="KW-0482">Metalloprotease</keyword>
<organism evidence="12 13">
    <name type="scientific">Microctonus aethiopoides</name>
    <dbReference type="NCBI Taxonomy" id="144406"/>
    <lineage>
        <taxon>Eukaryota</taxon>
        <taxon>Metazoa</taxon>
        <taxon>Ecdysozoa</taxon>
        <taxon>Arthropoda</taxon>
        <taxon>Hexapoda</taxon>
        <taxon>Insecta</taxon>
        <taxon>Pterygota</taxon>
        <taxon>Neoptera</taxon>
        <taxon>Endopterygota</taxon>
        <taxon>Hymenoptera</taxon>
        <taxon>Apocrita</taxon>
        <taxon>Ichneumonoidea</taxon>
        <taxon>Braconidae</taxon>
        <taxon>Euphorinae</taxon>
        <taxon>Microctonus</taxon>
    </lineage>
</organism>
<dbReference type="PANTHER" id="PTHR11733:SF237">
    <property type="entry name" value="NEPRILYSIN-LIKE 4"/>
    <property type="match status" value="1"/>
</dbReference>
<dbReference type="GO" id="GO:0004222">
    <property type="term" value="F:metalloendopeptidase activity"/>
    <property type="evidence" value="ECO:0007669"/>
    <property type="project" value="InterPro"/>
</dbReference>
<evidence type="ECO:0000313" key="13">
    <source>
        <dbReference type="Proteomes" id="UP001168990"/>
    </source>
</evidence>
<feature type="domain" description="Peptidase M13 N-terminal" evidence="11">
    <location>
        <begin position="92"/>
        <end position="492"/>
    </location>
</feature>
<dbReference type="Gene3D" id="3.40.390.10">
    <property type="entry name" value="Collagenase (Catalytic Domain)"/>
    <property type="match status" value="3"/>
</dbReference>
<dbReference type="Proteomes" id="UP001168990">
    <property type="component" value="Unassembled WGS sequence"/>
</dbReference>
<dbReference type="CDD" id="cd08662">
    <property type="entry name" value="M13"/>
    <property type="match status" value="3"/>
</dbReference>
<dbReference type="InterPro" id="IPR042089">
    <property type="entry name" value="Peptidase_M13_dom_2"/>
</dbReference>
<comment type="cofactor">
    <cofactor evidence="1">
        <name>Zn(2+)</name>
        <dbReference type="ChEBI" id="CHEBI:29105"/>
    </cofactor>
</comment>
<feature type="domain" description="Peptidase M13 C-terminal" evidence="10">
    <location>
        <begin position="2090"/>
        <end position="2300"/>
    </location>
</feature>
<comment type="similarity">
    <text evidence="3">Belongs to the peptidase M13 family.</text>
</comment>
<accession>A0AA39FRJ0</accession>
<evidence type="ECO:0000256" key="1">
    <source>
        <dbReference type="ARBA" id="ARBA00001947"/>
    </source>
</evidence>
<dbReference type="SUPFAM" id="SSF55486">
    <property type="entry name" value="Metalloproteases ('zincins'), catalytic domain"/>
    <property type="match status" value="3"/>
</dbReference>
<keyword evidence="5" id="KW-0479">Metal-binding</keyword>
<dbReference type="InterPro" id="IPR000718">
    <property type="entry name" value="Peptidase_M13"/>
</dbReference>
<reference evidence="12" key="1">
    <citation type="journal article" date="2023" name="bioRxiv">
        <title>Scaffold-level genome assemblies of two parasitoid biocontrol wasps reveal the parthenogenesis mechanism and an associated novel virus.</title>
        <authorList>
            <person name="Inwood S."/>
            <person name="Skelly J."/>
            <person name="Guhlin J."/>
            <person name="Harrop T."/>
            <person name="Goldson S."/>
            <person name="Dearden P."/>
        </authorList>
    </citation>
    <scope>NUCLEOTIDE SEQUENCE</scope>
    <source>
        <strain evidence="12">Irish</strain>
        <tissue evidence="12">Whole body</tissue>
    </source>
</reference>
<evidence type="ECO:0008006" key="14">
    <source>
        <dbReference type="Google" id="ProtNLM"/>
    </source>
</evidence>
<dbReference type="GO" id="GO:0016485">
    <property type="term" value="P:protein processing"/>
    <property type="evidence" value="ECO:0007669"/>
    <property type="project" value="TreeGrafter"/>
</dbReference>
<evidence type="ECO:0000256" key="8">
    <source>
        <dbReference type="ARBA" id="ARBA00023049"/>
    </source>
</evidence>
<evidence type="ECO:0000259" key="10">
    <source>
        <dbReference type="Pfam" id="PF01431"/>
    </source>
</evidence>
<comment type="caution">
    <text evidence="12">The sequence shown here is derived from an EMBL/GenBank/DDBJ whole genome shotgun (WGS) entry which is preliminary data.</text>
</comment>
<evidence type="ECO:0000256" key="9">
    <source>
        <dbReference type="SAM" id="SignalP"/>
    </source>
</evidence>
<keyword evidence="13" id="KW-1185">Reference proteome</keyword>
<evidence type="ECO:0000256" key="2">
    <source>
        <dbReference type="ARBA" id="ARBA00004401"/>
    </source>
</evidence>
<dbReference type="Gene3D" id="1.10.1380.10">
    <property type="entry name" value="Neutral endopeptidase , domain2"/>
    <property type="match status" value="3"/>
</dbReference>
<name>A0AA39FRJ0_9HYME</name>
<comment type="subcellular location">
    <subcellularLocation>
        <location evidence="2">Cell membrane</location>
        <topology evidence="2">Single-pass type II membrane protein</topology>
    </subcellularLocation>
</comment>
<evidence type="ECO:0000256" key="7">
    <source>
        <dbReference type="ARBA" id="ARBA00022833"/>
    </source>
</evidence>
<evidence type="ECO:0000256" key="6">
    <source>
        <dbReference type="ARBA" id="ARBA00022801"/>
    </source>
</evidence>
<reference evidence="12" key="2">
    <citation type="submission" date="2023-03" db="EMBL/GenBank/DDBJ databases">
        <authorList>
            <person name="Inwood S.N."/>
            <person name="Skelly J.G."/>
            <person name="Guhlin J."/>
            <person name="Harrop T.W.R."/>
            <person name="Goldson S.G."/>
            <person name="Dearden P.K."/>
        </authorList>
    </citation>
    <scope>NUCLEOTIDE SEQUENCE</scope>
    <source>
        <strain evidence="12">Irish</strain>
        <tissue evidence="12">Whole body</tissue>
    </source>
</reference>
<feature type="domain" description="Peptidase M13 N-terminal" evidence="11">
    <location>
        <begin position="1653"/>
        <end position="2029"/>
    </location>
</feature>
<dbReference type="PRINTS" id="PR00786">
    <property type="entry name" value="NEPRILYSIN"/>
</dbReference>
<feature type="domain" description="Peptidase M13 C-terminal" evidence="10">
    <location>
        <begin position="550"/>
        <end position="760"/>
    </location>
</feature>
<evidence type="ECO:0000313" key="12">
    <source>
        <dbReference type="EMBL" id="KAK0174170.1"/>
    </source>
</evidence>
<feature type="chain" id="PRO_5041303943" description="Membrane metallo-endopeptidase-like 1" evidence="9">
    <location>
        <begin position="33"/>
        <end position="2327"/>
    </location>
</feature>
<keyword evidence="9" id="KW-0732">Signal</keyword>
<dbReference type="InterPro" id="IPR024079">
    <property type="entry name" value="MetalloPept_cat_dom_sf"/>
</dbReference>
<dbReference type="GO" id="GO:0005886">
    <property type="term" value="C:plasma membrane"/>
    <property type="evidence" value="ECO:0007669"/>
    <property type="project" value="UniProtKB-SubCell"/>
</dbReference>
<dbReference type="Pfam" id="PF05649">
    <property type="entry name" value="Peptidase_M13_N"/>
    <property type="match status" value="3"/>
</dbReference>
<dbReference type="InterPro" id="IPR008753">
    <property type="entry name" value="Peptidase_M13_N"/>
</dbReference>
<proteinExistence type="inferred from homology"/>
<keyword evidence="7" id="KW-0862">Zinc</keyword>
<gene>
    <name evidence="12" type="ORF">PV328_007279</name>
</gene>
<dbReference type="EMBL" id="JAQQBS010000002">
    <property type="protein sequence ID" value="KAK0174170.1"/>
    <property type="molecule type" value="Genomic_DNA"/>
</dbReference>
<evidence type="ECO:0000256" key="3">
    <source>
        <dbReference type="ARBA" id="ARBA00007357"/>
    </source>
</evidence>